<dbReference type="Gene3D" id="3.30.710.10">
    <property type="entry name" value="Potassium Channel Kv1.1, Chain A"/>
    <property type="match status" value="1"/>
</dbReference>
<dbReference type="SUPFAM" id="SSF54695">
    <property type="entry name" value="POZ domain"/>
    <property type="match status" value="1"/>
</dbReference>
<feature type="coiled-coil region" evidence="3">
    <location>
        <begin position="217"/>
        <end position="281"/>
    </location>
</feature>
<feature type="region of interest" description="Disordered" evidence="4">
    <location>
        <begin position="490"/>
        <end position="591"/>
    </location>
</feature>
<dbReference type="OrthoDB" id="2017782at2759"/>
<dbReference type="SUPFAM" id="SSF57667">
    <property type="entry name" value="beta-beta-alpha zinc fingers"/>
    <property type="match status" value="1"/>
</dbReference>
<sequence length="658" mass="71291">MSSSTSSSAPVSSGTGPTAGGGSGGEQENGYTFRMGDHEITMRDSFASMLDTTQLTDCLLVCHSHKDVDTDSDHDNSPDTNNGHNSARLTNGHASNGRTGSPRVSLAAPADKVPERSLATHRVILSASSDYFRSLFSSVTAQPLGVVAVVVTNVDYDDLKSIVDFIYKGQVSVGQSRIHKFLAAAQLLMVKGLMNIKLVSNDNQPLDDMNGTGGADAAHEQEMLQKLRHDKRLLEQEVRALKDVERNRSEKLRREIEMEVKKKLELEKSVLNEEKQRFEALRMKFAIEKEVYEKERARKESTIKMVVTSSSGNSVIHVSDNTSGHTTSNGQIVGQRHTPAPQRVGSQPQIVVLSVGAGGVGIQQQQQSSQSSTTESPGLSEGEGRQLRKRIKLGETGGETPGGPHESVIKTLPNSDVSKMEVDTDGMPAPVPLDGAHRPDMDDEDDGEVYEIDFSQPFDGQRGTGADHGVDLRANPQSAAIVASTLAYHKSTTSSPTQITTRALRRSTSSHGSAAGTPGPAENGGAGHHDMVTASGELVSTVRRKGPGRTPNWAKEEMNSDLEGTPETRSRKQRSSQEYLSPAMGGQPQLQTPSSGLYQCPYCPQVYHGHQSMQDHINGVHLNAKTQYICDYCGKVYTWRISLNKHLKTVHPNEPILD</sequence>
<dbReference type="GO" id="GO:0006357">
    <property type="term" value="P:regulation of transcription by RNA polymerase II"/>
    <property type="evidence" value="ECO:0007669"/>
    <property type="project" value="TreeGrafter"/>
</dbReference>
<feature type="domain" description="BTB" evidence="5">
    <location>
        <begin position="102"/>
        <end position="175"/>
    </location>
</feature>
<feature type="compositionally biased region" description="Gly residues" evidence="4">
    <location>
        <begin position="17"/>
        <end position="27"/>
    </location>
</feature>
<keyword evidence="2" id="KW-0863">Zinc-finger</keyword>
<feature type="region of interest" description="Disordered" evidence="4">
    <location>
        <begin position="1"/>
        <end position="31"/>
    </location>
</feature>
<dbReference type="EMBL" id="OC915326">
    <property type="protein sequence ID" value="CAD7639911.1"/>
    <property type="molecule type" value="Genomic_DNA"/>
</dbReference>
<dbReference type="GO" id="GO:0048513">
    <property type="term" value="P:animal organ development"/>
    <property type="evidence" value="ECO:0007669"/>
    <property type="project" value="UniProtKB-ARBA"/>
</dbReference>
<feature type="region of interest" description="Disordered" evidence="4">
    <location>
        <begin position="68"/>
        <end position="112"/>
    </location>
</feature>
<feature type="compositionally biased region" description="Polar residues" evidence="4">
    <location>
        <begin position="490"/>
        <end position="512"/>
    </location>
</feature>
<feature type="compositionally biased region" description="Polar residues" evidence="4">
    <location>
        <begin position="78"/>
        <end position="99"/>
    </location>
</feature>
<feature type="domain" description="C2H2-type" evidence="6">
    <location>
        <begin position="628"/>
        <end position="656"/>
    </location>
</feature>
<dbReference type="InterPro" id="IPR013087">
    <property type="entry name" value="Znf_C2H2_type"/>
</dbReference>
<organism evidence="7">
    <name type="scientific">Oppiella nova</name>
    <dbReference type="NCBI Taxonomy" id="334625"/>
    <lineage>
        <taxon>Eukaryota</taxon>
        <taxon>Metazoa</taxon>
        <taxon>Ecdysozoa</taxon>
        <taxon>Arthropoda</taxon>
        <taxon>Chelicerata</taxon>
        <taxon>Arachnida</taxon>
        <taxon>Acari</taxon>
        <taxon>Acariformes</taxon>
        <taxon>Sarcoptiformes</taxon>
        <taxon>Oribatida</taxon>
        <taxon>Brachypylina</taxon>
        <taxon>Oppioidea</taxon>
        <taxon>Oppiidae</taxon>
        <taxon>Oppiella</taxon>
    </lineage>
</organism>
<dbReference type="AlphaFoldDB" id="A0A7R9LEF2"/>
<dbReference type="EMBL" id="CAJPVJ010000501">
    <property type="protein sequence ID" value="CAG2162689.1"/>
    <property type="molecule type" value="Genomic_DNA"/>
</dbReference>
<dbReference type="GO" id="GO:0008270">
    <property type="term" value="F:zinc ion binding"/>
    <property type="evidence" value="ECO:0007669"/>
    <property type="project" value="UniProtKB-KW"/>
</dbReference>
<keyword evidence="8" id="KW-1185">Reference proteome</keyword>
<dbReference type="Gene3D" id="3.30.160.60">
    <property type="entry name" value="Classic Zinc Finger"/>
    <property type="match status" value="1"/>
</dbReference>
<proteinExistence type="predicted"/>
<feature type="compositionally biased region" description="Polar residues" evidence="4">
    <location>
        <begin position="314"/>
        <end position="332"/>
    </location>
</feature>
<evidence type="ECO:0000256" key="1">
    <source>
        <dbReference type="ARBA" id="ARBA00023242"/>
    </source>
</evidence>
<dbReference type="GO" id="GO:0005634">
    <property type="term" value="C:nucleus"/>
    <property type="evidence" value="ECO:0007669"/>
    <property type="project" value="TreeGrafter"/>
</dbReference>
<dbReference type="PROSITE" id="PS00028">
    <property type="entry name" value="ZINC_FINGER_C2H2_1"/>
    <property type="match status" value="2"/>
</dbReference>
<dbReference type="Pfam" id="PF00096">
    <property type="entry name" value="zf-C2H2"/>
    <property type="match status" value="1"/>
</dbReference>
<dbReference type="GO" id="GO:0048666">
    <property type="term" value="P:neuron development"/>
    <property type="evidence" value="ECO:0007669"/>
    <property type="project" value="UniProtKB-ARBA"/>
</dbReference>
<feature type="domain" description="C2H2-type" evidence="6">
    <location>
        <begin position="598"/>
        <end position="626"/>
    </location>
</feature>
<keyword evidence="1" id="KW-0539">Nucleus</keyword>
<name>A0A7R9LEF2_9ACAR</name>
<evidence type="ECO:0000259" key="5">
    <source>
        <dbReference type="PROSITE" id="PS50097"/>
    </source>
</evidence>
<accession>A0A7R9LEF2</accession>
<dbReference type="SMART" id="SM00225">
    <property type="entry name" value="BTB"/>
    <property type="match status" value="1"/>
</dbReference>
<evidence type="ECO:0000259" key="6">
    <source>
        <dbReference type="PROSITE" id="PS50157"/>
    </source>
</evidence>
<feature type="compositionally biased region" description="Low complexity" evidence="4">
    <location>
        <begin position="1"/>
        <end position="16"/>
    </location>
</feature>
<feature type="compositionally biased region" description="Basic and acidic residues" evidence="4">
    <location>
        <begin position="68"/>
        <end position="77"/>
    </location>
</feature>
<dbReference type="PROSITE" id="PS50097">
    <property type="entry name" value="BTB"/>
    <property type="match status" value="1"/>
</dbReference>
<evidence type="ECO:0000256" key="4">
    <source>
        <dbReference type="SAM" id="MobiDB-lite"/>
    </source>
</evidence>
<feature type="compositionally biased region" description="Low complexity" evidence="4">
    <location>
        <begin position="363"/>
        <end position="372"/>
    </location>
</feature>
<keyword evidence="2" id="KW-0862">Zinc</keyword>
<dbReference type="PANTHER" id="PTHR23110:SF109">
    <property type="entry name" value="FI07618P-RELATED"/>
    <property type="match status" value="1"/>
</dbReference>
<keyword evidence="2" id="KW-0479">Metal-binding</keyword>
<feature type="region of interest" description="Disordered" evidence="4">
    <location>
        <begin position="314"/>
        <end position="344"/>
    </location>
</feature>
<evidence type="ECO:0000313" key="8">
    <source>
        <dbReference type="Proteomes" id="UP000728032"/>
    </source>
</evidence>
<feature type="region of interest" description="Disordered" evidence="4">
    <location>
        <begin position="362"/>
        <end position="414"/>
    </location>
</feature>
<gene>
    <name evidence="7" type="ORF">ONB1V03_LOCUS2281</name>
</gene>
<reference evidence="7" key="1">
    <citation type="submission" date="2020-11" db="EMBL/GenBank/DDBJ databases">
        <authorList>
            <person name="Tran Van P."/>
        </authorList>
    </citation>
    <scope>NUCLEOTIDE SEQUENCE</scope>
</reference>
<evidence type="ECO:0000256" key="2">
    <source>
        <dbReference type="PROSITE-ProRule" id="PRU00042"/>
    </source>
</evidence>
<dbReference type="Proteomes" id="UP000728032">
    <property type="component" value="Unassembled WGS sequence"/>
</dbReference>
<dbReference type="InterPro" id="IPR036236">
    <property type="entry name" value="Znf_C2H2_sf"/>
</dbReference>
<dbReference type="InterPro" id="IPR000210">
    <property type="entry name" value="BTB/POZ_dom"/>
</dbReference>
<dbReference type="Pfam" id="PF00651">
    <property type="entry name" value="BTB"/>
    <property type="match status" value="1"/>
</dbReference>
<keyword evidence="3" id="KW-0175">Coiled coil</keyword>
<dbReference type="PROSITE" id="PS50157">
    <property type="entry name" value="ZINC_FINGER_C2H2_2"/>
    <property type="match status" value="2"/>
</dbReference>
<dbReference type="SMART" id="SM00355">
    <property type="entry name" value="ZnF_C2H2"/>
    <property type="match status" value="2"/>
</dbReference>
<dbReference type="InterPro" id="IPR051095">
    <property type="entry name" value="Dros_DevTransReg"/>
</dbReference>
<evidence type="ECO:0000313" key="7">
    <source>
        <dbReference type="EMBL" id="CAD7639911.1"/>
    </source>
</evidence>
<dbReference type="InterPro" id="IPR011333">
    <property type="entry name" value="SKP1/BTB/POZ_sf"/>
</dbReference>
<dbReference type="GO" id="GO:0003006">
    <property type="term" value="P:developmental process involved in reproduction"/>
    <property type="evidence" value="ECO:0007669"/>
    <property type="project" value="UniProtKB-ARBA"/>
</dbReference>
<protein>
    <submittedName>
        <fullName evidence="7">Uncharacterized protein</fullName>
    </submittedName>
</protein>
<evidence type="ECO:0000256" key="3">
    <source>
        <dbReference type="SAM" id="Coils"/>
    </source>
</evidence>
<dbReference type="PANTHER" id="PTHR23110">
    <property type="entry name" value="BTB DOMAIN TRANSCRIPTION FACTOR"/>
    <property type="match status" value="1"/>
</dbReference>